<feature type="domain" description="RNA-binding S4" evidence="7">
    <location>
        <begin position="15"/>
        <end position="74"/>
    </location>
</feature>
<dbReference type="InterPro" id="IPR006225">
    <property type="entry name" value="PsdUridine_synth_RluC/D"/>
</dbReference>
<dbReference type="PANTHER" id="PTHR21600">
    <property type="entry name" value="MITOCHONDRIAL RNA PSEUDOURIDINE SYNTHASE"/>
    <property type="match status" value="1"/>
</dbReference>
<dbReference type="PROSITE" id="PS01129">
    <property type="entry name" value="PSI_RLU"/>
    <property type="match status" value="1"/>
</dbReference>
<evidence type="ECO:0000256" key="6">
    <source>
        <dbReference type="RuleBase" id="RU362028"/>
    </source>
</evidence>
<dbReference type="Pfam" id="PF00849">
    <property type="entry name" value="PseudoU_synth_2"/>
    <property type="match status" value="1"/>
</dbReference>
<feature type="active site" evidence="4">
    <location>
        <position position="143"/>
    </location>
</feature>
<evidence type="ECO:0000256" key="4">
    <source>
        <dbReference type="PIRSR" id="PIRSR606225-1"/>
    </source>
</evidence>
<dbReference type="InterPro" id="IPR020103">
    <property type="entry name" value="PsdUridine_synth_cat_dom_sf"/>
</dbReference>
<organism evidence="8 9">
    <name type="scientific">Facklamia miroungae</name>
    <dbReference type="NCBI Taxonomy" id="120956"/>
    <lineage>
        <taxon>Bacteria</taxon>
        <taxon>Bacillati</taxon>
        <taxon>Bacillota</taxon>
        <taxon>Bacilli</taxon>
        <taxon>Lactobacillales</taxon>
        <taxon>Aerococcaceae</taxon>
        <taxon>Facklamia</taxon>
    </lineage>
</organism>
<dbReference type="SUPFAM" id="SSF55174">
    <property type="entry name" value="Alpha-L RNA-binding motif"/>
    <property type="match status" value="1"/>
</dbReference>
<comment type="function">
    <text evidence="6">Responsible for synthesis of pseudouridine from uracil.</text>
</comment>
<name>A0A1G7P9S4_9LACT</name>
<dbReference type="EMBL" id="FNCK01000001">
    <property type="protein sequence ID" value="SDF83056.1"/>
    <property type="molecule type" value="Genomic_DNA"/>
</dbReference>
<dbReference type="SMART" id="SM00363">
    <property type="entry name" value="S4"/>
    <property type="match status" value="1"/>
</dbReference>
<dbReference type="PROSITE" id="PS50889">
    <property type="entry name" value="S4"/>
    <property type="match status" value="1"/>
</dbReference>
<dbReference type="GO" id="GO:0120159">
    <property type="term" value="F:rRNA pseudouridine synthase activity"/>
    <property type="evidence" value="ECO:0007669"/>
    <property type="project" value="UniProtKB-ARBA"/>
</dbReference>
<protein>
    <recommendedName>
        <fullName evidence="6">Pseudouridine synthase</fullName>
        <ecNumber evidence="6">5.4.99.-</ecNumber>
    </recommendedName>
</protein>
<dbReference type="EC" id="5.4.99.-" evidence="6"/>
<dbReference type="Pfam" id="PF01479">
    <property type="entry name" value="S4"/>
    <property type="match status" value="1"/>
</dbReference>
<gene>
    <name evidence="8" type="ORF">SAMN05421791_101175</name>
</gene>
<dbReference type="InterPro" id="IPR050188">
    <property type="entry name" value="RluA_PseudoU_synthase"/>
</dbReference>
<evidence type="ECO:0000259" key="7">
    <source>
        <dbReference type="SMART" id="SM00363"/>
    </source>
</evidence>
<dbReference type="PANTHER" id="PTHR21600:SF44">
    <property type="entry name" value="RIBOSOMAL LARGE SUBUNIT PSEUDOURIDINE SYNTHASE D"/>
    <property type="match status" value="1"/>
</dbReference>
<comment type="similarity">
    <text evidence="2 6">Belongs to the pseudouridine synthase RluA family.</text>
</comment>
<dbReference type="InterPro" id="IPR002942">
    <property type="entry name" value="S4_RNA-bd"/>
</dbReference>
<dbReference type="InterPro" id="IPR036986">
    <property type="entry name" value="S4_RNA-bd_sf"/>
</dbReference>
<evidence type="ECO:0000256" key="1">
    <source>
        <dbReference type="ARBA" id="ARBA00000073"/>
    </source>
</evidence>
<evidence type="ECO:0000313" key="9">
    <source>
        <dbReference type="Proteomes" id="UP000199708"/>
    </source>
</evidence>
<proteinExistence type="inferred from homology"/>
<evidence type="ECO:0000256" key="3">
    <source>
        <dbReference type="ARBA" id="ARBA00023235"/>
    </source>
</evidence>
<accession>A0A1G7P9S4</accession>
<dbReference type="OrthoDB" id="9807829at2"/>
<reference evidence="8 9" key="1">
    <citation type="submission" date="2016-10" db="EMBL/GenBank/DDBJ databases">
        <authorList>
            <person name="de Groot N.N."/>
        </authorList>
    </citation>
    <scope>NUCLEOTIDE SEQUENCE [LARGE SCALE GENOMIC DNA]</scope>
    <source>
        <strain evidence="8 9">ATCC BAA-466</strain>
    </source>
</reference>
<dbReference type="STRING" id="120956.SAMN05421791_101175"/>
<dbReference type="RefSeq" id="WP_090288880.1">
    <property type="nucleotide sequence ID" value="NZ_FNCK01000001.1"/>
</dbReference>
<evidence type="ECO:0000256" key="2">
    <source>
        <dbReference type="ARBA" id="ARBA00010876"/>
    </source>
</evidence>
<comment type="catalytic activity">
    <reaction evidence="1 6">
        <text>a uridine in RNA = a pseudouridine in RNA</text>
        <dbReference type="Rhea" id="RHEA:48348"/>
        <dbReference type="Rhea" id="RHEA-COMP:12068"/>
        <dbReference type="Rhea" id="RHEA-COMP:12069"/>
        <dbReference type="ChEBI" id="CHEBI:65314"/>
        <dbReference type="ChEBI" id="CHEBI:65315"/>
    </reaction>
</comment>
<keyword evidence="9" id="KW-1185">Reference proteome</keyword>
<dbReference type="Gene3D" id="3.10.290.10">
    <property type="entry name" value="RNA-binding S4 domain"/>
    <property type="match status" value="1"/>
</dbReference>
<keyword evidence="5" id="KW-0694">RNA-binding</keyword>
<dbReference type="CDD" id="cd02869">
    <property type="entry name" value="PseudoU_synth_RluA_like"/>
    <property type="match status" value="1"/>
</dbReference>
<keyword evidence="3 6" id="KW-0413">Isomerase</keyword>
<sequence length="312" mass="35370">MIEKIRLTQKSSDNDRLDKVLTTYFPSFSRSQLQKLIKDKKIKVNGQHVKANSLLQGDERIEIDLSEAEKEDETFEVVAEAMDLDIIHEDTSILVVNKPAGMVVHPSKGHINGTLVNGLYHYLGNSLSSGSQSYRPGIVHRIDKDTSGLLVVAKTDQAHRHLSRQLIDHTMGRTYQALVNGQVETDSGHIEMPVKRDPSNRLRWHVDESGKEAITNFQVIKRYQYATLLELKLQTGRTHQIRIHMEAIGHPIIGDPLYRRNLQNLPGQLANLKDGQLLHAKAIDLIHPVSNEKLHFECPLPFEMQNIINSLQ</sequence>
<dbReference type="InterPro" id="IPR006224">
    <property type="entry name" value="PsdUridine_synth_RluA-like_CS"/>
</dbReference>
<dbReference type="CDD" id="cd00165">
    <property type="entry name" value="S4"/>
    <property type="match status" value="1"/>
</dbReference>
<dbReference type="SUPFAM" id="SSF55120">
    <property type="entry name" value="Pseudouridine synthase"/>
    <property type="match status" value="1"/>
</dbReference>
<dbReference type="Proteomes" id="UP000199708">
    <property type="component" value="Unassembled WGS sequence"/>
</dbReference>
<dbReference type="InterPro" id="IPR006145">
    <property type="entry name" value="PsdUridine_synth_RsuA/RluA"/>
</dbReference>
<dbReference type="GO" id="GO:0000455">
    <property type="term" value="P:enzyme-directed rRNA pseudouridine synthesis"/>
    <property type="evidence" value="ECO:0007669"/>
    <property type="project" value="TreeGrafter"/>
</dbReference>
<evidence type="ECO:0000313" key="8">
    <source>
        <dbReference type="EMBL" id="SDF83056.1"/>
    </source>
</evidence>
<dbReference type="AlphaFoldDB" id="A0A1G7P9S4"/>
<dbReference type="GO" id="GO:0003723">
    <property type="term" value="F:RNA binding"/>
    <property type="evidence" value="ECO:0007669"/>
    <property type="project" value="UniProtKB-KW"/>
</dbReference>
<dbReference type="NCBIfam" id="TIGR00005">
    <property type="entry name" value="rluA_subfam"/>
    <property type="match status" value="1"/>
</dbReference>
<evidence type="ECO:0000256" key="5">
    <source>
        <dbReference type="PROSITE-ProRule" id="PRU00182"/>
    </source>
</evidence>
<dbReference type="Gene3D" id="3.30.2350.10">
    <property type="entry name" value="Pseudouridine synthase"/>
    <property type="match status" value="1"/>
</dbReference>